<feature type="non-terminal residue" evidence="2">
    <location>
        <position position="1"/>
    </location>
</feature>
<dbReference type="PANTHER" id="PTHR22891">
    <property type="entry name" value="EUKARYOTIC TRANSLATION INITIATION FACTOR 2C"/>
    <property type="match status" value="1"/>
</dbReference>
<dbReference type="AlphaFoldDB" id="A0AA38FE39"/>
<dbReference type="Proteomes" id="UP000824469">
    <property type="component" value="Unassembled WGS sequence"/>
</dbReference>
<evidence type="ECO:0000313" key="2">
    <source>
        <dbReference type="EMBL" id="KAH9299213.1"/>
    </source>
</evidence>
<name>A0AA38FE39_TAXCH</name>
<comment type="caution">
    <text evidence="2">The sequence shown here is derived from an EMBL/GenBank/DDBJ whole genome shotgun (WGS) entry which is preliminary data.</text>
</comment>
<dbReference type="GO" id="GO:0003676">
    <property type="term" value="F:nucleic acid binding"/>
    <property type="evidence" value="ECO:0007669"/>
    <property type="project" value="InterPro"/>
</dbReference>
<dbReference type="Pfam" id="PF02171">
    <property type="entry name" value="Piwi"/>
    <property type="match status" value="1"/>
</dbReference>
<protein>
    <recommendedName>
        <fullName evidence="1">Piwi domain-containing protein</fullName>
    </recommendedName>
</protein>
<proteinExistence type="predicted"/>
<dbReference type="InterPro" id="IPR003165">
    <property type="entry name" value="Piwi"/>
</dbReference>
<organism evidence="2 3">
    <name type="scientific">Taxus chinensis</name>
    <name type="common">Chinese yew</name>
    <name type="synonym">Taxus wallichiana var. chinensis</name>
    <dbReference type="NCBI Taxonomy" id="29808"/>
    <lineage>
        <taxon>Eukaryota</taxon>
        <taxon>Viridiplantae</taxon>
        <taxon>Streptophyta</taxon>
        <taxon>Embryophyta</taxon>
        <taxon>Tracheophyta</taxon>
        <taxon>Spermatophyta</taxon>
        <taxon>Pinopsida</taxon>
        <taxon>Pinidae</taxon>
        <taxon>Conifers II</taxon>
        <taxon>Cupressales</taxon>
        <taxon>Taxaceae</taxon>
        <taxon>Taxus</taxon>
    </lineage>
</organism>
<dbReference type="Gene3D" id="3.40.50.2300">
    <property type="match status" value="1"/>
</dbReference>
<keyword evidence="3" id="KW-1185">Reference proteome</keyword>
<dbReference type="SUPFAM" id="SSF53098">
    <property type="entry name" value="Ribonuclease H-like"/>
    <property type="match status" value="1"/>
</dbReference>
<feature type="non-terminal residue" evidence="2">
    <location>
        <position position="94"/>
    </location>
</feature>
<gene>
    <name evidence="2" type="ORF">KI387_030895</name>
</gene>
<dbReference type="PROSITE" id="PS50822">
    <property type="entry name" value="PIWI"/>
    <property type="match status" value="1"/>
</dbReference>
<reference evidence="2 3" key="1">
    <citation type="journal article" date="2021" name="Nat. Plants">
        <title>The Taxus genome provides insights into paclitaxel biosynthesis.</title>
        <authorList>
            <person name="Xiong X."/>
            <person name="Gou J."/>
            <person name="Liao Q."/>
            <person name="Li Y."/>
            <person name="Zhou Q."/>
            <person name="Bi G."/>
            <person name="Li C."/>
            <person name="Du R."/>
            <person name="Wang X."/>
            <person name="Sun T."/>
            <person name="Guo L."/>
            <person name="Liang H."/>
            <person name="Lu P."/>
            <person name="Wu Y."/>
            <person name="Zhang Z."/>
            <person name="Ro D.K."/>
            <person name="Shang Y."/>
            <person name="Huang S."/>
            <person name="Yan J."/>
        </authorList>
    </citation>
    <scope>NUCLEOTIDE SEQUENCE [LARGE SCALE GENOMIC DNA]</scope>
    <source>
        <strain evidence="2">Ta-2019</strain>
    </source>
</reference>
<dbReference type="InterPro" id="IPR012337">
    <property type="entry name" value="RNaseH-like_sf"/>
</dbReference>
<evidence type="ECO:0000313" key="3">
    <source>
        <dbReference type="Proteomes" id="UP000824469"/>
    </source>
</evidence>
<sequence>KHPDYKVFKLIAETEIGLLTQCLLFEHVKQSSYERIVSPYLANLALTINAKLGGSNTTIVSLIETARVMNLGANVNQAGAGQDIAFAWLQEYVT</sequence>
<feature type="domain" description="Piwi" evidence="1">
    <location>
        <begin position="1"/>
        <end position="94"/>
    </location>
</feature>
<evidence type="ECO:0000259" key="1">
    <source>
        <dbReference type="PROSITE" id="PS50822"/>
    </source>
</evidence>
<dbReference type="EMBL" id="JAHRHJ020000010">
    <property type="protein sequence ID" value="KAH9299213.1"/>
    <property type="molecule type" value="Genomic_DNA"/>
</dbReference>
<accession>A0AA38FE39</accession>